<dbReference type="Pfam" id="PF14595">
    <property type="entry name" value="Thioredoxin_9"/>
    <property type="match status" value="1"/>
</dbReference>
<keyword evidence="2" id="KW-1185">Reference proteome</keyword>
<protein>
    <submittedName>
        <fullName evidence="1">Thioredoxin family protein</fullName>
    </submittedName>
</protein>
<dbReference type="SUPFAM" id="SSF52833">
    <property type="entry name" value="Thioredoxin-like"/>
    <property type="match status" value="1"/>
</dbReference>
<evidence type="ECO:0000313" key="2">
    <source>
        <dbReference type="Proteomes" id="UP000464318"/>
    </source>
</evidence>
<dbReference type="InterPro" id="IPR036249">
    <property type="entry name" value="Thioredoxin-like_sf"/>
</dbReference>
<dbReference type="Proteomes" id="UP000464318">
    <property type="component" value="Chromosome"/>
</dbReference>
<sequence>MKQYWDKAVSFSEYLKDAEEKLNNPKNQDEVDKKQYYELALQRMNRAIKTFKKSEEDVQALKNKNFKGKILIITEAWCGDSSQSAPVINQFFEGENEVRFFYRDSDHSLIDQFLTNGAQAIPKVLILNENYEVINTWGPRPAYGVELLKKFKADPENYPREQFYNDLQVYYAKNKGKDTIAEILDLI</sequence>
<reference evidence="1 2" key="1">
    <citation type="submission" date="2018-04" db="EMBL/GenBank/DDBJ databases">
        <title>Characteristic and Complete Genome Sequencing of A Novel Member of Infective Endocarditis Causative Bacteria: Bergeyella cardium QL-PH.</title>
        <authorList>
            <person name="Pan H."/>
            <person name="Sun E."/>
            <person name="Zhang Y."/>
        </authorList>
    </citation>
    <scope>NUCLEOTIDE SEQUENCE [LARGE SCALE GENOMIC DNA]</scope>
    <source>
        <strain evidence="1 2">HPQL</strain>
    </source>
</reference>
<dbReference type="KEGG" id="bcad:DBX24_02340"/>
<name>A0A6P1QWV5_9FLAO</name>
<gene>
    <name evidence="1" type="ORF">DBX24_02340</name>
</gene>
<dbReference type="RefSeq" id="WP_160224682.1">
    <property type="nucleotide sequence ID" value="NZ_CP029149.1"/>
</dbReference>
<dbReference type="EMBL" id="CP029149">
    <property type="protein sequence ID" value="QHN66088.1"/>
    <property type="molecule type" value="Genomic_DNA"/>
</dbReference>
<proteinExistence type="predicted"/>
<dbReference type="Gene3D" id="3.40.30.10">
    <property type="entry name" value="Glutaredoxin"/>
    <property type="match status" value="1"/>
</dbReference>
<evidence type="ECO:0000313" key="1">
    <source>
        <dbReference type="EMBL" id="QHN66088.1"/>
    </source>
</evidence>
<accession>A0A6P1QWV5</accession>
<dbReference type="AlphaFoldDB" id="A0A6P1QWV5"/>
<dbReference type="OrthoDB" id="6120799at2"/>
<organism evidence="1 2">
    <name type="scientific">Bergeyella cardium</name>
    <dbReference type="NCBI Taxonomy" id="1585976"/>
    <lineage>
        <taxon>Bacteria</taxon>
        <taxon>Pseudomonadati</taxon>
        <taxon>Bacteroidota</taxon>
        <taxon>Flavobacteriia</taxon>
        <taxon>Flavobacteriales</taxon>
        <taxon>Weeksellaceae</taxon>
        <taxon>Bergeyella</taxon>
    </lineage>
</organism>